<reference evidence="3 4" key="1">
    <citation type="submission" date="2021-08" db="EMBL/GenBank/DDBJ databases">
        <authorList>
            <person name="Peeters C."/>
        </authorList>
    </citation>
    <scope>NUCLEOTIDE SEQUENCE [LARGE SCALE GENOMIC DNA]</scope>
    <source>
        <strain evidence="3 4">LMG 23992</strain>
    </source>
</reference>
<keyword evidence="4" id="KW-1185">Reference proteome</keyword>
<dbReference type="InterPro" id="IPR015943">
    <property type="entry name" value="WD40/YVTN_repeat-like_dom_sf"/>
</dbReference>
<evidence type="ECO:0000313" key="3">
    <source>
        <dbReference type="EMBL" id="CAG9168235.1"/>
    </source>
</evidence>
<dbReference type="PANTHER" id="PTHR47197:SF3">
    <property type="entry name" value="DIHYDRO-HEME D1 DEHYDROGENASE"/>
    <property type="match status" value="1"/>
</dbReference>
<dbReference type="InterPro" id="IPR051200">
    <property type="entry name" value="Host-pathogen_enzymatic-act"/>
</dbReference>
<dbReference type="Pfam" id="PF02239">
    <property type="entry name" value="Cytochrom_D1"/>
    <property type="match status" value="2"/>
</dbReference>
<dbReference type="RefSeq" id="WP_224078735.1">
    <property type="nucleotide sequence ID" value="NZ_CAJZAI010000002.1"/>
</dbReference>
<dbReference type="InterPro" id="IPR011045">
    <property type="entry name" value="N2O_reductase_N"/>
</dbReference>
<dbReference type="SUPFAM" id="SSF50974">
    <property type="entry name" value="Nitrous oxide reductase, N-terminal domain"/>
    <property type="match status" value="1"/>
</dbReference>
<dbReference type="SMART" id="SM00320">
    <property type="entry name" value="WD40"/>
    <property type="match status" value="4"/>
</dbReference>
<protein>
    <submittedName>
        <fullName evidence="3">Uncharacterized protein</fullName>
    </submittedName>
</protein>
<evidence type="ECO:0000313" key="4">
    <source>
        <dbReference type="Proteomes" id="UP000727654"/>
    </source>
</evidence>
<accession>A0ABM8WLH3</accession>
<sequence length="354" mass="38481">MNFLIRCIGMAALACLSVGPAWQAHAAEGGVAYVTNQGGGVTVLDTRTVTPVADIEVGRDPRGLAVSPDGRWLLTANQGSSDVSVVDTGTRKEVRRIAIGKNVEFMRISPDGRRAFVTYEPSSRGGPQGSERNTGKEEAQDEILAEVAVVDLGQWRIVGRIKASRETEGIEFSPDGKLLVVANEGDNTLVAYDLATFERVRSVDVSPFGSRPRGIKIAPDGKTYVVTMENSDNLLLLDTGFRLIKTIPTERGPYGVAFDREGRYLWVAASRADRLQVFDARSLAPVAVVPVGKRCWHFSFTPDAQKLLLACGRSNSLQVIDPKRYEVVDTLQGYKMPWGVVTYPISVGSLDAPR</sequence>
<dbReference type="NCBIfam" id="TIGR02276">
    <property type="entry name" value="beta_rpt_yvtn"/>
    <property type="match status" value="1"/>
</dbReference>
<evidence type="ECO:0000256" key="2">
    <source>
        <dbReference type="SAM" id="SignalP"/>
    </source>
</evidence>
<evidence type="ECO:0000256" key="1">
    <source>
        <dbReference type="SAM" id="MobiDB-lite"/>
    </source>
</evidence>
<proteinExistence type="predicted"/>
<comment type="caution">
    <text evidence="3">The sequence shown here is derived from an EMBL/GenBank/DDBJ whole genome shotgun (WGS) entry which is preliminary data.</text>
</comment>
<name>A0ABM8WLH3_9BURK</name>
<dbReference type="Gene3D" id="2.130.10.10">
    <property type="entry name" value="YVTN repeat-like/Quinoprotein amine dehydrogenase"/>
    <property type="match status" value="2"/>
</dbReference>
<organism evidence="3 4">
    <name type="scientific">Cupriavidus laharis</name>
    <dbReference type="NCBI Taxonomy" id="151654"/>
    <lineage>
        <taxon>Bacteria</taxon>
        <taxon>Pseudomonadati</taxon>
        <taxon>Pseudomonadota</taxon>
        <taxon>Betaproteobacteria</taxon>
        <taxon>Burkholderiales</taxon>
        <taxon>Burkholderiaceae</taxon>
        <taxon>Cupriavidus</taxon>
    </lineage>
</organism>
<feature type="chain" id="PRO_5047394437" evidence="2">
    <location>
        <begin position="27"/>
        <end position="354"/>
    </location>
</feature>
<dbReference type="InterPro" id="IPR001680">
    <property type="entry name" value="WD40_rpt"/>
</dbReference>
<keyword evidence="2" id="KW-0732">Signal</keyword>
<dbReference type="EMBL" id="CAJZAI010000002">
    <property type="protein sequence ID" value="CAG9168235.1"/>
    <property type="molecule type" value="Genomic_DNA"/>
</dbReference>
<feature type="signal peptide" evidence="2">
    <location>
        <begin position="1"/>
        <end position="26"/>
    </location>
</feature>
<dbReference type="PANTHER" id="PTHR47197">
    <property type="entry name" value="PROTEIN NIRF"/>
    <property type="match status" value="1"/>
</dbReference>
<feature type="region of interest" description="Disordered" evidence="1">
    <location>
        <begin position="119"/>
        <end position="139"/>
    </location>
</feature>
<dbReference type="InterPro" id="IPR011964">
    <property type="entry name" value="YVTN_b-propeller_repeat"/>
</dbReference>
<gene>
    <name evidence="3" type="ORF">LMG23992_01063</name>
</gene>
<dbReference type="Proteomes" id="UP000727654">
    <property type="component" value="Unassembled WGS sequence"/>
</dbReference>